<proteinExistence type="predicted"/>
<evidence type="ECO:0000256" key="5">
    <source>
        <dbReference type="SAM" id="Phobius"/>
    </source>
</evidence>
<evidence type="ECO:0000256" key="2">
    <source>
        <dbReference type="ARBA" id="ARBA00022692"/>
    </source>
</evidence>
<dbReference type="STRING" id="22663.A0A2I0LBG4"/>
<reference evidence="7 8" key="1">
    <citation type="submission" date="2017-11" db="EMBL/GenBank/DDBJ databases">
        <title>De-novo sequencing of pomegranate (Punica granatum L.) genome.</title>
        <authorList>
            <person name="Akparov Z."/>
            <person name="Amiraslanov A."/>
            <person name="Hajiyeva S."/>
            <person name="Abbasov M."/>
            <person name="Kaur K."/>
            <person name="Hamwieh A."/>
            <person name="Solovyev V."/>
            <person name="Salamov A."/>
            <person name="Braich B."/>
            <person name="Kosarev P."/>
            <person name="Mahmoud A."/>
            <person name="Hajiyev E."/>
            <person name="Babayeva S."/>
            <person name="Izzatullayeva V."/>
            <person name="Mammadov A."/>
            <person name="Mammadov A."/>
            <person name="Sharifova S."/>
            <person name="Ojaghi J."/>
            <person name="Eynullazada K."/>
            <person name="Bayramov B."/>
            <person name="Abdulazimova A."/>
            <person name="Shahmuradov I."/>
        </authorList>
    </citation>
    <scope>NUCLEOTIDE SEQUENCE [LARGE SCALE GENOMIC DNA]</scope>
    <source>
        <strain evidence="8">cv. AG2017</strain>
        <tissue evidence="7">Leaf</tissue>
    </source>
</reference>
<feature type="domain" description="NFD4 C-terminal" evidence="6">
    <location>
        <begin position="434"/>
        <end position="562"/>
    </location>
</feature>
<accession>A0A2I0LBG4</accession>
<dbReference type="GO" id="GO:0016020">
    <property type="term" value="C:membrane"/>
    <property type="evidence" value="ECO:0007669"/>
    <property type="project" value="UniProtKB-SubCell"/>
</dbReference>
<comment type="caution">
    <text evidence="7">The sequence shown here is derived from an EMBL/GenBank/DDBJ whole genome shotgun (WGS) entry which is preliminary data.</text>
</comment>
<feature type="transmembrane region" description="Helical" evidence="5">
    <location>
        <begin position="456"/>
        <end position="478"/>
    </location>
</feature>
<keyword evidence="4 5" id="KW-0472">Membrane</keyword>
<sequence>MELSYMTVKLWSLKYCESGSRSAIQLAGELAGGCRGQRPLLGGPGRSPQPILYSANWGLSERRTDWESQPVTALCPHIHGRSPMTPKSSGPPATTPNEWSTLLSRAQHIPHLPTVCSPRFRACEGQFYLYSRDLWLYNLEGRGPIGITTLPWSTWGVVAVGATSSSSPNRGLLAPRPWLVHLAGAIQPPVPVTCLFMLVAAHGQTFFHTSNVVSGVHNFSGYGRTIVGIMKEITADPEYNIVQYRAKGLSRSQRSGAHPSLLHPIQESAEQFHPHACPLPYRCLPLALFFFPVRIYDTNARGDKKHLNSFLAVALTIAACLMVLIVLKYVLTLAASFRIITFCVLLLLILWPLRVAVAAMRQEFIESDKFLLETNILVSGSQSEPGKDTEEAPSQYPASSIDAAIQNTRVHMNIIQAVCTGNFWLLFIAMGLARPLVMAIMWFIRTGGHVIIASGFPGNLYIGSTLVGVCFGSLWSLMPTITSEIFGLSHMGTIFNTIAIASPVGSYILSERVIGYIYDKEATGDGNSCYGTHCFMLSSLILASVAFFWFLVNLLLFFRTRSSY</sequence>
<protein>
    <recommendedName>
        <fullName evidence="6">NFD4 C-terminal domain-containing protein</fullName>
    </recommendedName>
</protein>
<organism evidence="7 8">
    <name type="scientific">Punica granatum</name>
    <name type="common">Pomegranate</name>
    <dbReference type="NCBI Taxonomy" id="22663"/>
    <lineage>
        <taxon>Eukaryota</taxon>
        <taxon>Viridiplantae</taxon>
        <taxon>Streptophyta</taxon>
        <taxon>Embryophyta</taxon>
        <taxon>Tracheophyta</taxon>
        <taxon>Spermatophyta</taxon>
        <taxon>Magnoliopsida</taxon>
        <taxon>eudicotyledons</taxon>
        <taxon>Gunneridae</taxon>
        <taxon>Pentapetalae</taxon>
        <taxon>rosids</taxon>
        <taxon>malvids</taxon>
        <taxon>Myrtales</taxon>
        <taxon>Lythraceae</taxon>
        <taxon>Punica</taxon>
    </lineage>
</organism>
<dbReference type="InterPro" id="IPR056555">
    <property type="entry name" value="NFD4_C"/>
</dbReference>
<dbReference type="PANTHER" id="PTHR21576">
    <property type="entry name" value="UNCHARACTERIZED NODULIN-LIKE PROTEIN"/>
    <property type="match status" value="1"/>
</dbReference>
<evidence type="ECO:0000256" key="3">
    <source>
        <dbReference type="ARBA" id="ARBA00022989"/>
    </source>
</evidence>
<keyword evidence="8" id="KW-1185">Reference proteome</keyword>
<feature type="transmembrane region" description="Helical" evidence="5">
    <location>
        <begin position="309"/>
        <end position="331"/>
    </location>
</feature>
<evidence type="ECO:0000313" key="8">
    <source>
        <dbReference type="Proteomes" id="UP000233551"/>
    </source>
</evidence>
<evidence type="ECO:0000259" key="6">
    <source>
        <dbReference type="Pfam" id="PF23262"/>
    </source>
</evidence>
<keyword evidence="2 5" id="KW-0812">Transmembrane</keyword>
<dbReference type="Proteomes" id="UP000233551">
    <property type="component" value="Unassembled WGS sequence"/>
</dbReference>
<feature type="transmembrane region" description="Helical" evidence="5">
    <location>
        <begin position="485"/>
        <end position="510"/>
    </location>
</feature>
<evidence type="ECO:0000313" key="7">
    <source>
        <dbReference type="EMBL" id="PKI78034.1"/>
    </source>
</evidence>
<keyword evidence="3 5" id="KW-1133">Transmembrane helix</keyword>
<dbReference type="Pfam" id="PF23262">
    <property type="entry name" value="NFD4_C"/>
    <property type="match status" value="1"/>
</dbReference>
<evidence type="ECO:0000256" key="1">
    <source>
        <dbReference type="ARBA" id="ARBA00004141"/>
    </source>
</evidence>
<dbReference type="AlphaFoldDB" id="A0A2I0LBG4"/>
<feature type="transmembrane region" description="Helical" evidence="5">
    <location>
        <begin position="337"/>
        <end position="357"/>
    </location>
</feature>
<gene>
    <name evidence="7" type="ORF">CRG98_001654</name>
</gene>
<dbReference type="EMBL" id="PGOL01000065">
    <property type="protein sequence ID" value="PKI78034.1"/>
    <property type="molecule type" value="Genomic_DNA"/>
</dbReference>
<feature type="transmembrane region" description="Helical" evidence="5">
    <location>
        <begin position="530"/>
        <end position="558"/>
    </location>
</feature>
<feature type="transmembrane region" description="Helical" evidence="5">
    <location>
        <begin position="423"/>
        <end position="444"/>
    </location>
</feature>
<evidence type="ECO:0000256" key="4">
    <source>
        <dbReference type="ARBA" id="ARBA00023136"/>
    </source>
</evidence>
<dbReference type="PANTHER" id="PTHR21576:SF22">
    <property type="entry name" value="F25A4.25 PROTEIN"/>
    <property type="match status" value="1"/>
</dbReference>
<name>A0A2I0LBG4_PUNGR</name>
<comment type="subcellular location">
    <subcellularLocation>
        <location evidence="1">Membrane</location>
        <topology evidence="1">Multi-pass membrane protein</topology>
    </subcellularLocation>
</comment>